<dbReference type="Pfam" id="PF13646">
    <property type="entry name" value="HEAT_2"/>
    <property type="match status" value="2"/>
</dbReference>
<sequence>MKRILTLSLLLAATAAHAQFDALRTLTPEQGQEVRRPIEAKLFGATLNELPALEKELLEIFQADGTTLEGKQYTCRMLRHCASEACVPVLAPELLNPELSEFVRRVFQSLQAPAADAALVAALANASDALKPGIIGTLGQRRSSTSVKPIAPYLKDANAELQRAAIAALGNIGGKDALKALSKAKKVSPELVVELKQAQLQAGQSMDSKLARKIHGELLKDNNETIRCAALVGLARANPEATASTVLASLDSDSARLAKTATGLLATLPTAMLIEGIDGLEPGQQVRVIGILADRQAKESEIKMLQLTASQNATIKHAAFQALAQVGGAGSIETLLAACLTSPAASDALCGLQANGVDAQLCQVLETSTDEKLKIKMIECLSARQANASLPAIANLAKGDWSRITAAAINALPNLVGEKDFSLFADLLLTSGNTKTIQAVEKAIVLAAQRLPDANACAQPLIDAYPNAEGEANYAIIRTLGGIGGEAAKAMLTQALGSPVPEIKDAAIRGLANWPSLDAAGQLLELATTTDSEKHQVIALRGYIRLANTETDPNKNFEMCMKAAAATDRAPELKSIIGCVKKNKTPEVLGFLAAQLDNPEVFTEAAWAICEVSNHWNLKEASIPILRRIAETKDEKLANEANSRIKDYQN</sequence>
<dbReference type="SUPFAM" id="SSF48371">
    <property type="entry name" value="ARM repeat"/>
    <property type="match status" value="1"/>
</dbReference>
<dbReference type="EMBL" id="CAAHFG010000005">
    <property type="protein sequence ID" value="VGO17899.1"/>
    <property type="molecule type" value="Genomic_DNA"/>
</dbReference>
<dbReference type="InterPro" id="IPR011989">
    <property type="entry name" value="ARM-like"/>
</dbReference>
<dbReference type="InterPro" id="IPR004155">
    <property type="entry name" value="PBS_lyase_HEAT"/>
</dbReference>
<keyword evidence="3" id="KW-1185">Reference proteome</keyword>
<keyword evidence="1" id="KW-0732">Signal</keyword>
<dbReference type="Proteomes" id="UP000366872">
    <property type="component" value="Unassembled WGS sequence"/>
</dbReference>
<evidence type="ECO:0000256" key="1">
    <source>
        <dbReference type="SAM" id="SignalP"/>
    </source>
</evidence>
<evidence type="ECO:0000313" key="3">
    <source>
        <dbReference type="Proteomes" id="UP000366872"/>
    </source>
</evidence>
<reference evidence="2 3" key="1">
    <citation type="submission" date="2019-04" db="EMBL/GenBank/DDBJ databases">
        <authorList>
            <person name="Van Vliet M D."/>
        </authorList>
    </citation>
    <scope>NUCLEOTIDE SEQUENCE [LARGE SCALE GENOMIC DNA]</scope>
    <source>
        <strain evidence="2 3">F1</strain>
    </source>
</reference>
<dbReference type="InterPro" id="IPR016024">
    <property type="entry name" value="ARM-type_fold"/>
</dbReference>
<dbReference type="AlphaFoldDB" id="A0A6C2UDC8"/>
<protein>
    <recommendedName>
        <fullName evidence="4">HEAT repeat domain-containing protein</fullName>
    </recommendedName>
</protein>
<accession>A0A6C2UDC8</accession>
<feature type="chain" id="PRO_5025404787" description="HEAT repeat domain-containing protein" evidence="1">
    <location>
        <begin position="19"/>
        <end position="650"/>
    </location>
</feature>
<dbReference type="RefSeq" id="WP_136083359.1">
    <property type="nucleotide sequence ID" value="NZ_CAAHFG010000005.1"/>
</dbReference>
<organism evidence="2 3">
    <name type="scientific">Pontiella desulfatans</name>
    <dbReference type="NCBI Taxonomy" id="2750659"/>
    <lineage>
        <taxon>Bacteria</taxon>
        <taxon>Pseudomonadati</taxon>
        <taxon>Kiritimatiellota</taxon>
        <taxon>Kiritimatiellia</taxon>
        <taxon>Kiritimatiellales</taxon>
        <taxon>Pontiellaceae</taxon>
        <taxon>Pontiella</taxon>
    </lineage>
</organism>
<proteinExistence type="predicted"/>
<feature type="signal peptide" evidence="1">
    <location>
        <begin position="1"/>
        <end position="18"/>
    </location>
</feature>
<dbReference type="SMART" id="SM00567">
    <property type="entry name" value="EZ_HEAT"/>
    <property type="match status" value="3"/>
</dbReference>
<name>A0A6C2UDC8_PONDE</name>
<evidence type="ECO:0008006" key="4">
    <source>
        <dbReference type="Google" id="ProtNLM"/>
    </source>
</evidence>
<dbReference type="Gene3D" id="1.25.10.10">
    <property type="entry name" value="Leucine-rich Repeat Variant"/>
    <property type="match status" value="3"/>
</dbReference>
<evidence type="ECO:0000313" key="2">
    <source>
        <dbReference type="EMBL" id="VGO17899.1"/>
    </source>
</evidence>
<gene>
    <name evidence="2" type="ORF">PDESU_06501</name>
</gene>